<sequence>MAGKYRLMPNESMILQESSVAHGGMFAIYTDDLMLTSLNLVCVNKGVFGNTKNVFVYPLSQIKMFNGKPQVMMGKLSNGTATLDVYLTSGECESFNFQAGNKRNIKKWIDAIISVVGGGDGQTGSGYDDDDYDSDTLVGAFREVGDELKDAGNEFLDALGFKPRKNAPKAAASVAGAVASERVSKKCMSCSAPLTGYRGQTVKCKYCDTEQTL</sequence>
<dbReference type="KEGG" id="shi:Shel_26080"/>
<dbReference type="AlphaFoldDB" id="C7N390"/>
<evidence type="ECO:0000313" key="2">
    <source>
        <dbReference type="Proteomes" id="UP000002026"/>
    </source>
</evidence>
<dbReference type="eggNOG" id="ENOG50342HN">
    <property type="taxonomic scope" value="Bacteria"/>
</dbReference>
<dbReference type="Proteomes" id="UP000002026">
    <property type="component" value="Chromosome"/>
</dbReference>
<gene>
    <name evidence="1" type="ordered locus">Shel_26080</name>
</gene>
<organism evidence="1 2">
    <name type="scientific">Slackia heliotrinireducens (strain ATCC 29202 / DSM 20476 / NCTC 11029 / RHS 1)</name>
    <name type="common">Peptococcus heliotrinreducens</name>
    <dbReference type="NCBI Taxonomy" id="471855"/>
    <lineage>
        <taxon>Bacteria</taxon>
        <taxon>Bacillati</taxon>
        <taxon>Actinomycetota</taxon>
        <taxon>Coriobacteriia</taxon>
        <taxon>Eggerthellales</taxon>
        <taxon>Eggerthellaceae</taxon>
        <taxon>Slackia</taxon>
    </lineage>
</organism>
<proteinExistence type="predicted"/>
<name>C7N390_SLAHD</name>
<protein>
    <submittedName>
        <fullName evidence="1">Uncharacterized protein</fullName>
    </submittedName>
</protein>
<keyword evidence="2" id="KW-1185">Reference proteome</keyword>
<dbReference type="EMBL" id="CP001684">
    <property type="protein sequence ID" value="ACV23613.1"/>
    <property type="molecule type" value="Genomic_DNA"/>
</dbReference>
<accession>C7N390</accession>
<reference evidence="1 2" key="1">
    <citation type="journal article" date="2009" name="Stand. Genomic Sci.">
        <title>Complete genome sequence of Slackia heliotrinireducens type strain (RHS 1).</title>
        <authorList>
            <person name="Pukall R."/>
            <person name="Lapidus A."/>
            <person name="Nolan M."/>
            <person name="Copeland A."/>
            <person name="Glavina Del Rio T."/>
            <person name="Lucas S."/>
            <person name="Chen F."/>
            <person name="Tice H."/>
            <person name="Cheng J.F."/>
            <person name="Chertkov O."/>
            <person name="Bruce D."/>
            <person name="Goodwin L."/>
            <person name="Kuske C."/>
            <person name="Brettin T."/>
            <person name="Detter J.C."/>
            <person name="Han C."/>
            <person name="Pitluck S."/>
            <person name="Pati A."/>
            <person name="Mavrommatis K."/>
            <person name="Ivanova N."/>
            <person name="Ovchinnikova G."/>
            <person name="Chen A."/>
            <person name="Palaniappan K."/>
            <person name="Schneider S."/>
            <person name="Rohde M."/>
            <person name="Chain P."/>
            <person name="D'haeseleer P."/>
            <person name="Goker M."/>
            <person name="Bristow J."/>
            <person name="Eisen J.A."/>
            <person name="Markowitz V."/>
            <person name="Kyrpides N.C."/>
            <person name="Klenk H.P."/>
            <person name="Hugenholtz P."/>
        </authorList>
    </citation>
    <scope>NUCLEOTIDE SEQUENCE [LARGE SCALE GENOMIC DNA]</scope>
    <source>
        <strain evidence="2">ATCC 29202 / DSM 20476 / NCTC 11029 / RHS 1</strain>
    </source>
</reference>
<evidence type="ECO:0000313" key="1">
    <source>
        <dbReference type="EMBL" id="ACV23613.1"/>
    </source>
</evidence>
<dbReference type="HOGENOM" id="CLU_1460314_0_0_11"/>
<dbReference type="RefSeq" id="WP_012799711.1">
    <property type="nucleotide sequence ID" value="NC_013165.1"/>
</dbReference>